<organism evidence="4 5">
    <name type="scientific">Enterobacillus tribolii</name>
    <dbReference type="NCBI Taxonomy" id="1487935"/>
    <lineage>
        <taxon>Bacteria</taxon>
        <taxon>Pseudomonadati</taxon>
        <taxon>Pseudomonadota</taxon>
        <taxon>Gammaproteobacteria</taxon>
        <taxon>Enterobacterales</taxon>
        <taxon>Hafniaceae</taxon>
        <taxon>Enterobacillus</taxon>
    </lineage>
</organism>
<sequence length="1293" mass="129623">MNLRKSKRPNFLLPASCREDDNTKAWVIGGAAAVAAAIGIAVAASGDDGGSGNGGGDGSGGDGGDGSGGDGGDGSGGDGGDGSGGDGGDGSGGDGGDGSGGDGGKTGITTYSNGAVLDRDAGTLTIATVNTGDATYNNVKFTYQQIDGGWLLTAEDGRTLTVTDWQVTNGNALTLFGTQGDKQLGWIYDRAGDFTWGNADSLSRTGDNNNTTITSGIDVDQRGQAGVLILGDVTTTQINAGANVSNGGTGVKVEGDDAALTLSDGADFTVGGAGSTGVDISGDRAKVQADGDLNVSGGATGIAVKGADTLLSNGGNITVTDSGSVGVLIAGDHTVFSNKGTINSSLNGTGMAITGDNAQVDLNGALNVNLVANGDGIPQGATGLSISGNSAKVTMKGDVAIAGSLNNSSGLPLSLLGVSVSGDNNAVDIGGSVNISLDYTTPDSINAQAAGITVDGGNNTVTIAGGLNMNYADGRSSDRNGENDGLLAGVKVNGDNTLKIKGNSSFTMQGMPGDKATFAQVSGGGHLILEKDSTLGVSFTSVYRNDSGHQSVISATGEGSSADNYGIINSNAADTTLLQAASGAVVTNHGTITGKVSAQGGSWGIVESYAGSAAINASGGSINLTNSYTPEYGTALTDLPIRGHLRTSYAMLSGFSSTSSTLLNAEGGEINLQGAGLYGMGLTKGTGTNAGTINLDGFTPTFDDEGNVTDKEVWTGYIAARGAGIVTGSDEIGGASASATNTGTINVNNEGFGMLALNGGTVTNQGTINLTSDEGVERTTDNQLVGIGVIGGTAINDKTGVINIQGNVGQAFYNNGSGTIINYGQVCIDGTCQGPTDNNAEANNASRTQPDAPAGANNLQGYVVGTNTDGSAGKLMVSNASMQGVSVNTGFTSGTDATSVTFNDVVQGNNLTDATAIQSTSVVWNAKGSTDAAGNVDVTMTKKAYADAAGDSSVAGVAGALDAAYTNNALFNSLNVGTSAELSSALKQISGAGASSAGRDARILSNRFTMLADSAPQMPNGLSFNVVAKGDQRAELSNNTRYDMMALGQKFALGGNQTLSVQYGMARLDGNGARNAGDNGLTGGYSQFLGFDHALPLGDEGLMLNNSLRYDIHNLDTRRSISYGDVNATAKSGNREQYLELRSTAGKTLQWQEGLDVTPYAGLKLRHTLSDGYGEHGAGDFNLKMSNGSETALDSIAGVKLSYAGKDGWAVTASLEGGPNLSYAQSQRKASLQGAAGQSFNVNSGEKGGGFNGQATLGVKYNGKAGALQLDAFQWKEDGISDKGLMFNLKKTF</sequence>
<dbReference type="Pfam" id="PF25784">
    <property type="entry name" value="BigA_N"/>
    <property type="match status" value="1"/>
</dbReference>
<evidence type="ECO:0000313" key="5">
    <source>
        <dbReference type="Proteomes" id="UP000254848"/>
    </source>
</evidence>
<dbReference type="PROSITE" id="PS51208">
    <property type="entry name" value="AUTOTRANSPORTER"/>
    <property type="match status" value="1"/>
</dbReference>
<dbReference type="Pfam" id="PF25783">
    <property type="entry name" value="BigA_beta"/>
    <property type="match status" value="1"/>
</dbReference>
<keyword evidence="2" id="KW-0812">Transmembrane</keyword>
<keyword evidence="2" id="KW-0472">Membrane</keyword>
<comment type="caution">
    <text evidence="4">The sequence shown here is derived from an EMBL/GenBank/DDBJ whole genome shotgun (WGS) entry which is preliminary data.</text>
</comment>
<evidence type="ECO:0000259" key="3">
    <source>
        <dbReference type="PROSITE" id="PS51208"/>
    </source>
</evidence>
<dbReference type="RefSeq" id="WP_230472998.1">
    <property type="nucleotide sequence ID" value="NZ_SDGT01000010.1"/>
</dbReference>
<evidence type="ECO:0000256" key="2">
    <source>
        <dbReference type="SAM" id="Phobius"/>
    </source>
</evidence>
<reference evidence="4 5" key="1">
    <citation type="submission" date="2018-07" db="EMBL/GenBank/DDBJ databases">
        <title>Genomic Encyclopedia of Type Strains, Phase IV (KMG-IV): sequencing the most valuable type-strain genomes for metagenomic binning, comparative biology and taxonomic classification.</title>
        <authorList>
            <person name="Goeker M."/>
        </authorList>
    </citation>
    <scope>NUCLEOTIDE SEQUENCE [LARGE SCALE GENOMIC DNA]</scope>
    <source>
        <strain evidence="4 5">DSM 103736</strain>
    </source>
</reference>
<dbReference type="InterPro" id="IPR036709">
    <property type="entry name" value="Autotransporte_beta_dom_sf"/>
</dbReference>
<accession>A0A370QS42</accession>
<feature type="region of interest" description="Disordered" evidence="1">
    <location>
        <begin position="47"/>
        <end position="106"/>
    </location>
</feature>
<proteinExistence type="predicted"/>
<feature type="domain" description="Autotransporter" evidence="3">
    <location>
        <begin position="992"/>
        <end position="1293"/>
    </location>
</feature>
<name>A0A370QS42_9GAMM</name>
<dbReference type="SMART" id="SM00869">
    <property type="entry name" value="Autotransporter"/>
    <property type="match status" value="1"/>
</dbReference>
<dbReference type="Proteomes" id="UP000254848">
    <property type="component" value="Unassembled WGS sequence"/>
</dbReference>
<evidence type="ECO:0000256" key="1">
    <source>
        <dbReference type="SAM" id="MobiDB-lite"/>
    </source>
</evidence>
<gene>
    <name evidence="4" type="ORF">C8D90_104234</name>
</gene>
<dbReference type="InterPro" id="IPR005546">
    <property type="entry name" value="Autotransporte_beta"/>
</dbReference>
<dbReference type="InterPro" id="IPR058035">
    <property type="entry name" value="BigA/YdbA-like_N"/>
</dbReference>
<evidence type="ECO:0000313" key="4">
    <source>
        <dbReference type="EMBL" id="RDK92077.1"/>
    </source>
</evidence>
<keyword evidence="2" id="KW-1133">Transmembrane helix</keyword>
<dbReference type="SUPFAM" id="SSF103515">
    <property type="entry name" value="Autotransporter"/>
    <property type="match status" value="1"/>
</dbReference>
<protein>
    <submittedName>
        <fullName evidence="4">Putative surface-exposed virulence protein</fullName>
    </submittedName>
</protein>
<dbReference type="InterPro" id="IPR058034">
    <property type="entry name" value="BigA_beta"/>
</dbReference>
<dbReference type="Gene3D" id="2.40.128.130">
    <property type="entry name" value="Autotransporter beta-domain"/>
    <property type="match status" value="1"/>
</dbReference>
<feature type="transmembrane region" description="Helical" evidence="2">
    <location>
        <begin position="25"/>
        <end position="44"/>
    </location>
</feature>
<keyword evidence="5" id="KW-1185">Reference proteome</keyword>
<dbReference type="EMBL" id="QRAP01000004">
    <property type="protein sequence ID" value="RDK92077.1"/>
    <property type="molecule type" value="Genomic_DNA"/>
</dbReference>